<sequence>MTDKINARFEWALRHARGTKILDIGFAKNTTGGEYLHKQLVARNPGSLVVGLDLSERVFNPEMRLGNTVRANALKMPFKDGSFDAVCLFEMIEHTWEPKHTIDEVHRVLKKGGKVFLSSPNPYDVIRVLRTISSGRGTLGEETHTMFLCPISFKNLFEKSGFVVERMETVIFRIPFARIEVQCVLPWPLKYGGYNQCYVARKV</sequence>
<evidence type="ECO:0000313" key="3">
    <source>
        <dbReference type="Proteomes" id="UP000678237"/>
    </source>
</evidence>
<dbReference type="Proteomes" id="UP000678237">
    <property type="component" value="Unassembled WGS sequence"/>
</dbReference>
<gene>
    <name evidence="2" type="ORF">J4203_02650</name>
</gene>
<dbReference type="AlphaFoldDB" id="A0A8T4LIM8"/>
<dbReference type="CDD" id="cd02440">
    <property type="entry name" value="AdoMet_MTases"/>
    <property type="match status" value="1"/>
</dbReference>
<evidence type="ECO:0000259" key="1">
    <source>
        <dbReference type="Pfam" id="PF08241"/>
    </source>
</evidence>
<dbReference type="SUPFAM" id="SSF53335">
    <property type="entry name" value="S-adenosyl-L-methionine-dependent methyltransferases"/>
    <property type="match status" value="1"/>
</dbReference>
<name>A0A8T4LIM8_9ARCH</name>
<keyword evidence="2" id="KW-0808">Transferase</keyword>
<reference evidence="2" key="1">
    <citation type="submission" date="2021-03" db="EMBL/GenBank/DDBJ databases">
        <authorList>
            <person name="Jaffe A."/>
        </authorList>
    </citation>
    <scope>NUCLEOTIDE SEQUENCE</scope>
    <source>
        <strain evidence="2">RIFCSPLOWO2_01_FULL_58_19</strain>
    </source>
</reference>
<keyword evidence="2" id="KW-0489">Methyltransferase</keyword>
<dbReference type="Gene3D" id="3.40.50.150">
    <property type="entry name" value="Vaccinia Virus protein VP39"/>
    <property type="match status" value="1"/>
</dbReference>
<evidence type="ECO:0000313" key="2">
    <source>
        <dbReference type="EMBL" id="MBS3062746.1"/>
    </source>
</evidence>
<dbReference type="Pfam" id="PF08241">
    <property type="entry name" value="Methyltransf_11"/>
    <property type="match status" value="1"/>
</dbReference>
<reference evidence="2" key="2">
    <citation type="submission" date="2021-05" db="EMBL/GenBank/DDBJ databases">
        <title>Protein family content uncovers lineage relationships and bacterial pathway maintenance mechanisms in DPANN archaea.</title>
        <authorList>
            <person name="Castelle C.J."/>
            <person name="Meheust R."/>
            <person name="Jaffe A.L."/>
            <person name="Seitz K."/>
            <person name="Gong X."/>
            <person name="Baker B.J."/>
            <person name="Banfield J.F."/>
        </authorList>
    </citation>
    <scope>NUCLEOTIDE SEQUENCE</scope>
    <source>
        <strain evidence="2">RIFCSPLOWO2_01_FULL_58_19</strain>
    </source>
</reference>
<dbReference type="InterPro" id="IPR013216">
    <property type="entry name" value="Methyltransf_11"/>
</dbReference>
<protein>
    <submittedName>
        <fullName evidence="2">Class I SAM-dependent methyltransferase</fullName>
    </submittedName>
</protein>
<dbReference type="EMBL" id="JAGVWE010000002">
    <property type="protein sequence ID" value="MBS3062746.1"/>
    <property type="molecule type" value="Genomic_DNA"/>
</dbReference>
<feature type="domain" description="Methyltransferase type 11" evidence="1">
    <location>
        <begin position="35"/>
        <end position="116"/>
    </location>
</feature>
<organism evidence="2 3">
    <name type="scientific">Candidatus Iainarchaeum sp</name>
    <dbReference type="NCBI Taxonomy" id="3101447"/>
    <lineage>
        <taxon>Archaea</taxon>
        <taxon>Candidatus Iainarchaeota</taxon>
        <taxon>Candidatus Iainarchaeia</taxon>
        <taxon>Candidatus Iainarchaeales</taxon>
        <taxon>Candidatus Iainarchaeaceae</taxon>
        <taxon>Candidatus Iainarchaeum</taxon>
    </lineage>
</organism>
<dbReference type="GO" id="GO:0032259">
    <property type="term" value="P:methylation"/>
    <property type="evidence" value="ECO:0007669"/>
    <property type="project" value="UniProtKB-KW"/>
</dbReference>
<accession>A0A8T4LIM8</accession>
<dbReference type="PANTHER" id="PTHR43591:SF24">
    <property type="entry name" value="2-METHOXY-6-POLYPRENYL-1,4-BENZOQUINOL METHYLASE, MITOCHONDRIAL"/>
    <property type="match status" value="1"/>
</dbReference>
<dbReference type="InterPro" id="IPR029063">
    <property type="entry name" value="SAM-dependent_MTases_sf"/>
</dbReference>
<dbReference type="GO" id="GO:0008757">
    <property type="term" value="F:S-adenosylmethionine-dependent methyltransferase activity"/>
    <property type="evidence" value="ECO:0007669"/>
    <property type="project" value="InterPro"/>
</dbReference>
<comment type="caution">
    <text evidence="2">The sequence shown here is derived from an EMBL/GenBank/DDBJ whole genome shotgun (WGS) entry which is preliminary data.</text>
</comment>
<proteinExistence type="predicted"/>
<dbReference type="PANTHER" id="PTHR43591">
    <property type="entry name" value="METHYLTRANSFERASE"/>
    <property type="match status" value="1"/>
</dbReference>